<reference evidence="2" key="2">
    <citation type="journal article" date="2007" name="Science">
        <title>Draft genome sequence of the sexually transmitted pathogen Trichomonas vaginalis.</title>
        <authorList>
            <person name="Carlton J.M."/>
            <person name="Hirt R.P."/>
            <person name="Silva J.C."/>
            <person name="Delcher A.L."/>
            <person name="Schatz M."/>
            <person name="Zhao Q."/>
            <person name="Wortman J.R."/>
            <person name="Bidwell S.L."/>
            <person name="Alsmark U.C.M."/>
            <person name="Besteiro S."/>
            <person name="Sicheritz-Ponten T."/>
            <person name="Noel C.J."/>
            <person name="Dacks J.B."/>
            <person name="Foster P.G."/>
            <person name="Simillion C."/>
            <person name="Van de Peer Y."/>
            <person name="Miranda-Saavedra D."/>
            <person name="Barton G.J."/>
            <person name="Westrop G.D."/>
            <person name="Mueller S."/>
            <person name="Dessi D."/>
            <person name="Fiori P.L."/>
            <person name="Ren Q."/>
            <person name="Paulsen I."/>
            <person name="Zhang H."/>
            <person name="Bastida-Corcuera F.D."/>
            <person name="Simoes-Barbosa A."/>
            <person name="Brown M.T."/>
            <person name="Hayes R.D."/>
            <person name="Mukherjee M."/>
            <person name="Okumura C.Y."/>
            <person name="Schneider R."/>
            <person name="Smith A.J."/>
            <person name="Vanacova S."/>
            <person name="Villalvazo M."/>
            <person name="Haas B.J."/>
            <person name="Pertea M."/>
            <person name="Feldblyum T.V."/>
            <person name="Utterback T.R."/>
            <person name="Shu C.L."/>
            <person name="Osoegawa K."/>
            <person name="de Jong P.J."/>
            <person name="Hrdy I."/>
            <person name="Horvathova L."/>
            <person name="Zubacova Z."/>
            <person name="Dolezal P."/>
            <person name="Malik S.B."/>
            <person name="Logsdon J.M. Jr."/>
            <person name="Henze K."/>
            <person name="Gupta A."/>
            <person name="Wang C.C."/>
            <person name="Dunne R.L."/>
            <person name="Upcroft J.A."/>
            <person name="Upcroft P."/>
            <person name="White O."/>
            <person name="Salzberg S.L."/>
            <person name="Tang P."/>
            <person name="Chiu C.-H."/>
            <person name="Lee Y.-S."/>
            <person name="Embley T.M."/>
            <person name="Coombs G.H."/>
            <person name="Mottram J.C."/>
            <person name="Tachezy J."/>
            <person name="Fraser-Liggett C.M."/>
            <person name="Johnson P.J."/>
        </authorList>
    </citation>
    <scope>NUCLEOTIDE SEQUENCE [LARGE SCALE GENOMIC DNA]</scope>
    <source>
        <strain evidence="2">G3</strain>
    </source>
</reference>
<keyword evidence="2" id="KW-0808">Transferase</keyword>
<evidence type="ECO:0000313" key="3">
    <source>
        <dbReference type="Proteomes" id="UP000001542"/>
    </source>
</evidence>
<dbReference type="InterPro" id="IPR008271">
    <property type="entry name" value="Ser/Thr_kinase_AS"/>
</dbReference>
<dbReference type="InParanoid" id="A2F6I2"/>
<feature type="domain" description="Protein kinase" evidence="1">
    <location>
        <begin position="14"/>
        <end position="257"/>
    </location>
</feature>
<dbReference type="STRING" id="5722.A2F6I2"/>
<dbReference type="Proteomes" id="UP000001542">
    <property type="component" value="Unassembled WGS sequence"/>
</dbReference>
<dbReference type="eggNOG" id="KOG0032">
    <property type="taxonomic scope" value="Eukaryota"/>
</dbReference>
<keyword evidence="2" id="KW-0418">Kinase</keyword>
<dbReference type="SMART" id="SM00220">
    <property type="entry name" value="S_TKc"/>
    <property type="match status" value="1"/>
</dbReference>
<dbReference type="VEuPathDB" id="TrichDB:TVAG_412970"/>
<dbReference type="RefSeq" id="XP_001312410.1">
    <property type="nucleotide sequence ID" value="XM_001312409.1"/>
</dbReference>
<keyword evidence="3" id="KW-1185">Reference proteome</keyword>
<dbReference type="PANTHER" id="PTHR24362:SF309">
    <property type="entry name" value="PROTEIN KINASE DOMAIN-CONTAINING PROTEIN"/>
    <property type="match status" value="1"/>
</dbReference>
<sequence length="322" mass="36083">MNVEELEYLRSQGIQVLEKIASGGNGEIFIVFSHQYFSQFILKKIRENIFNEAEIECMMRCSDPSIVALYKYYKFGGYIYLLMELCKCDLEKYIKTTQNISEKDTANLIKSLILAVKACHDHNIAHCDIKPSNFLIDNYQRVKIADFGLSSIFGQNKTSNICVGTIYFMAPEVIRRQAHDSLAADIWALGVTIYFIATGKYPFYSAVPDELIAQIFQGQYSTACIADSKLVQLIAACLSPDPQSRPTVNQLLQMDYIACLDIDSNKKLLPKTGSVLSGSRLILKPNVPSVIRARVRTPKMGKVRASCSSVPSQLHPIQNLAI</sequence>
<dbReference type="AlphaFoldDB" id="A2F6I2"/>
<dbReference type="SMR" id="A2F6I2"/>
<dbReference type="GO" id="GO:0005524">
    <property type="term" value="F:ATP binding"/>
    <property type="evidence" value="ECO:0007669"/>
    <property type="project" value="InterPro"/>
</dbReference>
<dbReference type="PANTHER" id="PTHR24362">
    <property type="entry name" value="SERINE/THREONINE-PROTEIN KINASE NEK"/>
    <property type="match status" value="1"/>
</dbReference>
<dbReference type="VEuPathDB" id="TrichDB:TVAGG3_0002220"/>
<evidence type="ECO:0000259" key="1">
    <source>
        <dbReference type="PROSITE" id="PS50011"/>
    </source>
</evidence>
<accession>A2F6I2</accession>
<dbReference type="PROSITE" id="PS50011">
    <property type="entry name" value="PROTEIN_KINASE_DOM"/>
    <property type="match status" value="1"/>
</dbReference>
<proteinExistence type="predicted"/>
<gene>
    <name evidence="2" type="ORF">TVAG_412970</name>
</gene>
<evidence type="ECO:0000313" key="2">
    <source>
        <dbReference type="EMBL" id="EAX99480.1"/>
    </source>
</evidence>
<protein>
    <submittedName>
        <fullName evidence="2">CAMK family protein kinase</fullName>
    </submittedName>
</protein>
<dbReference type="InterPro" id="IPR000719">
    <property type="entry name" value="Prot_kinase_dom"/>
</dbReference>
<dbReference type="Gene3D" id="1.10.510.10">
    <property type="entry name" value="Transferase(Phosphotransferase) domain 1"/>
    <property type="match status" value="1"/>
</dbReference>
<dbReference type="KEGG" id="tva:4757288"/>
<reference evidence="2" key="1">
    <citation type="submission" date="2006-10" db="EMBL/GenBank/DDBJ databases">
        <authorList>
            <person name="Amadeo P."/>
            <person name="Zhao Q."/>
            <person name="Wortman J."/>
            <person name="Fraser-Liggett C."/>
            <person name="Carlton J."/>
        </authorList>
    </citation>
    <scope>NUCLEOTIDE SEQUENCE</scope>
    <source>
        <strain evidence="2">G3</strain>
    </source>
</reference>
<dbReference type="EMBL" id="DS113636">
    <property type="protein sequence ID" value="EAX99480.1"/>
    <property type="molecule type" value="Genomic_DNA"/>
</dbReference>
<dbReference type="SUPFAM" id="SSF56112">
    <property type="entry name" value="Protein kinase-like (PK-like)"/>
    <property type="match status" value="1"/>
</dbReference>
<organism evidence="2 3">
    <name type="scientific">Trichomonas vaginalis (strain ATCC PRA-98 / G3)</name>
    <dbReference type="NCBI Taxonomy" id="412133"/>
    <lineage>
        <taxon>Eukaryota</taxon>
        <taxon>Metamonada</taxon>
        <taxon>Parabasalia</taxon>
        <taxon>Trichomonadida</taxon>
        <taxon>Trichomonadidae</taxon>
        <taxon>Trichomonas</taxon>
    </lineage>
</organism>
<name>A2F6I2_TRIV3</name>
<dbReference type="OrthoDB" id="4062651at2759"/>
<dbReference type="InterPro" id="IPR011009">
    <property type="entry name" value="Kinase-like_dom_sf"/>
</dbReference>
<dbReference type="PROSITE" id="PS00108">
    <property type="entry name" value="PROTEIN_KINASE_ST"/>
    <property type="match status" value="1"/>
</dbReference>
<dbReference type="GO" id="GO:0004672">
    <property type="term" value="F:protein kinase activity"/>
    <property type="evidence" value="ECO:0007669"/>
    <property type="project" value="InterPro"/>
</dbReference>
<dbReference type="Pfam" id="PF00069">
    <property type="entry name" value="Pkinase"/>
    <property type="match status" value="1"/>
</dbReference>